<keyword evidence="3" id="KW-0479">Metal-binding</keyword>
<dbReference type="InterPro" id="IPR036915">
    <property type="entry name" value="Cyclin-like_sf"/>
</dbReference>
<dbReference type="SUPFAM" id="SSF47954">
    <property type="entry name" value="Cyclin-like"/>
    <property type="match status" value="2"/>
</dbReference>
<evidence type="ECO:0000256" key="2">
    <source>
        <dbReference type="ARBA" id="ARBA00022737"/>
    </source>
</evidence>
<dbReference type="SUPFAM" id="SSF57783">
    <property type="entry name" value="Zinc beta-ribbon"/>
    <property type="match status" value="1"/>
</dbReference>
<dbReference type="Pfam" id="PF08271">
    <property type="entry name" value="Zn_Ribbon_TF"/>
    <property type="match status" value="1"/>
</dbReference>
<comment type="similarity">
    <text evidence="1">Belongs to the TFIIB family.</text>
</comment>
<evidence type="ECO:0000259" key="6">
    <source>
        <dbReference type="SMART" id="SM00385"/>
    </source>
</evidence>
<evidence type="ECO:0000313" key="7">
    <source>
        <dbReference type="EMBL" id="KXB02846.1"/>
    </source>
</evidence>
<feature type="domain" description="Cyclin-like" evidence="6">
    <location>
        <begin position="211"/>
        <end position="294"/>
    </location>
</feature>
<gene>
    <name evidence="7" type="ORF">AKJ43_00285</name>
</gene>
<keyword evidence="3" id="KW-0863">Zinc-finger</keyword>
<accession>A0A133V8T9</accession>
<dbReference type="Pfam" id="PF00382">
    <property type="entry name" value="TFIIB"/>
    <property type="match status" value="2"/>
</dbReference>
<dbReference type="PANTHER" id="PTHR11618:SF13">
    <property type="entry name" value="TRANSCRIPTION INITIATION FACTOR IIB"/>
    <property type="match status" value="1"/>
</dbReference>
<keyword evidence="8" id="KW-1185">Reference proteome</keyword>
<keyword evidence="2" id="KW-0677">Repeat</keyword>
<dbReference type="InterPro" id="IPR013137">
    <property type="entry name" value="Znf_TFIIB"/>
</dbReference>
<dbReference type="GO" id="GO:0070897">
    <property type="term" value="P:transcription preinitiation complex assembly"/>
    <property type="evidence" value="ECO:0007669"/>
    <property type="project" value="InterPro"/>
</dbReference>
<dbReference type="InterPro" id="IPR000812">
    <property type="entry name" value="TFIIB"/>
</dbReference>
<keyword evidence="3" id="KW-0862">Zinc</keyword>
<reference evidence="7 8" key="1">
    <citation type="journal article" date="2016" name="Sci. Rep.">
        <title>Metabolic traits of an uncultured archaeal lineage -MSBL1- from brine pools of the Red Sea.</title>
        <authorList>
            <person name="Mwirichia R."/>
            <person name="Alam I."/>
            <person name="Rashid M."/>
            <person name="Vinu M."/>
            <person name="Ba-Alawi W."/>
            <person name="Anthony Kamau A."/>
            <person name="Kamanda Ngugi D."/>
            <person name="Goker M."/>
            <person name="Klenk H.P."/>
            <person name="Bajic V."/>
            <person name="Stingl U."/>
        </authorList>
    </citation>
    <scope>NUCLEOTIDE SEQUENCE [LARGE SCALE GENOMIC DNA]</scope>
    <source>
        <strain evidence="7">SCGC-AAA261D19</strain>
    </source>
</reference>
<dbReference type="EMBL" id="LHXX01000002">
    <property type="protein sequence ID" value="KXB02846.1"/>
    <property type="molecule type" value="Genomic_DNA"/>
</dbReference>
<dbReference type="CDD" id="cd00043">
    <property type="entry name" value="CYCLIN_SF"/>
    <property type="match status" value="1"/>
</dbReference>
<protein>
    <recommendedName>
        <fullName evidence="6">Cyclin-like domain-containing protein</fullName>
    </recommendedName>
</protein>
<dbReference type="InterPro" id="IPR013763">
    <property type="entry name" value="Cyclin-like_dom"/>
</dbReference>
<dbReference type="Proteomes" id="UP000070400">
    <property type="component" value="Unassembled WGS sequence"/>
</dbReference>
<dbReference type="AlphaFoldDB" id="A0A133V8T9"/>
<organism evidence="7 8">
    <name type="scientific">candidate division MSBL1 archaeon SCGC-AAA261D19</name>
    <dbReference type="NCBI Taxonomy" id="1698273"/>
    <lineage>
        <taxon>Archaea</taxon>
        <taxon>Methanobacteriati</taxon>
        <taxon>Methanobacteriota</taxon>
        <taxon>candidate division MSBL1</taxon>
    </lineage>
</organism>
<dbReference type="Gene3D" id="1.10.472.170">
    <property type="match status" value="1"/>
</dbReference>
<dbReference type="SMART" id="SM00385">
    <property type="entry name" value="CYCLIN"/>
    <property type="match status" value="1"/>
</dbReference>
<comment type="caution">
    <text evidence="7">The sequence shown here is derived from an EMBL/GenBank/DDBJ whole genome shotgun (WGS) entry which is preliminary data.</text>
</comment>
<evidence type="ECO:0000256" key="4">
    <source>
        <dbReference type="ARBA" id="ARBA00023015"/>
    </source>
</evidence>
<dbReference type="GO" id="GO:0017025">
    <property type="term" value="F:TBP-class protein binding"/>
    <property type="evidence" value="ECO:0007669"/>
    <property type="project" value="InterPro"/>
</dbReference>
<dbReference type="PANTHER" id="PTHR11618">
    <property type="entry name" value="TRANSCRIPTION INITIATION FACTOR IIB-RELATED"/>
    <property type="match status" value="1"/>
</dbReference>
<name>A0A133V8T9_9EURY</name>
<keyword evidence="4" id="KW-0805">Transcription regulation</keyword>
<proteinExistence type="inferred from homology"/>
<sequence length="298" mass="33941">MICPSCESSAVVNDEFRREKICTRCGLVLMERREDLRPEWRTEPGEDSGRADVTSGLVITQHDMGLGSRIGRIRDLSPSWRAKLRRLRKWHRRSRAPTYQEKSLRRALIDIDKLCEGLDLPKSVQAEASFLYRKARENDLTSGRNTWSFLATLVFVVSRIRGIPRTEKEVVHALMARSGLDEREAFRALRRIRKVISAELDLKVSRARPEEYLDRFVSKLDLPRETAAMARQICFSLPNDFKKKKAASLLAASSIYVASKRAGFDLKIRELASTLGVGVSSTSRTGKRIRELLEAHGE</sequence>
<evidence type="ECO:0000256" key="5">
    <source>
        <dbReference type="ARBA" id="ARBA00023163"/>
    </source>
</evidence>
<dbReference type="PRINTS" id="PR00685">
    <property type="entry name" value="TIFACTORIIB"/>
</dbReference>
<dbReference type="GO" id="GO:0008270">
    <property type="term" value="F:zinc ion binding"/>
    <property type="evidence" value="ECO:0007669"/>
    <property type="project" value="UniProtKB-KW"/>
</dbReference>
<dbReference type="GO" id="GO:0097550">
    <property type="term" value="C:transcription preinitiation complex"/>
    <property type="evidence" value="ECO:0007669"/>
    <property type="project" value="TreeGrafter"/>
</dbReference>
<evidence type="ECO:0000313" key="8">
    <source>
        <dbReference type="Proteomes" id="UP000070400"/>
    </source>
</evidence>
<dbReference type="Gene3D" id="1.10.472.10">
    <property type="entry name" value="Cyclin-like"/>
    <property type="match status" value="1"/>
</dbReference>
<evidence type="ECO:0000256" key="1">
    <source>
        <dbReference type="ARBA" id="ARBA00010857"/>
    </source>
</evidence>
<evidence type="ECO:0000256" key="3">
    <source>
        <dbReference type="ARBA" id="ARBA00022771"/>
    </source>
</evidence>
<keyword evidence="5" id="KW-0804">Transcription</keyword>
<dbReference type="InterPro" id="IPR013150">
    <property type="entry name" value="TFIIB_cyclin"/>
</dbReference>